<dbReference type="GeneID" id="9181583"/>
<feature type="compositionally biased region" description="Basic residues" evidence="1">
    <location>
        <begin position="10"/>
        <end position="24"/>
    </location>
</feature>
<keyword evidence="3" id="KW-1185">Reference proteome</keyword>
<dbReference type="EMBL" id="FN430175">
    <property type="protein sequence ID" value="CAZ82953.1"/>
    <property type="molecule type" value="Genomic_DNA"/>
</dbReference>
<name>D5GEL0_TUBMM</name>
<dbReference type="KEGG" id="tml:GSTUM_00006544001"/>
<protein>
    <submittedName>
        <fullName evidence="2">(Perigord truffle) hypothetical protein</fullName>
    </submittedName>
</protein>
<accession>D5GEL0</accession>
<dbReference type="Proteomes" id="UP000006911">
    <property type="component" value="Unassembled WGS sequence"/>
</dbReference>
<evidence type="ECO:0000256" key="1">
    <source>
        <dbReference type="SAM" id="MobiDB-lite"/>
    </source>
</evidence>
<sequence>MCRREEGRRKQSRKGEKRRRRRNPRSATVMIRHPCRHAPVSNEMRLREDQRECSYSVSFQTNGSTKTIWVDAWGQTNQNCVLIEEGREEGD</sequence>
<dbReference type="AlphaFoldDB" id="D5GEL0"/>
<dbReference type="HOGENOM" id="CLU_2428663_0_0_1"/>
<evidence type="ECO:0000313" key="3">
    <source>
        <dbReference type="Proteomes" id="UP000006911"/>
    </source>
</evidence>
<gene>
    <name evidence="2" type="ORF">GSTUM_00006544001</name>
</gene>
<dbReference type="InParanoid" id="D5GEL0"/>
<feature type="region of interest" description="Disordered" evidence="1">
    <location>
        <begin position="1"/>
        <end position="27"/>
    </location>
</feature>
<dbReference type="RefSeq" id="XP_002838762.1">
    <property type="nucleotide sequence ID" value="XM_002838716.1"/>
</dbReference>
<reference evidence="2 3" key="1">
    <citation type="journal article" date="2010" name="Nature">
        <title>Perigord black truffle genome uncovers evolutionary origins and mechanisms of symbiosis.</title>
        <authorList>
            <person name="Martin F."/>
            <person name="Kohler A."/>
            <person name="Murat C."/>
            <person name="Balestrini R."/>
            <person name="Coutinho P.M."/>
            <person name="Jaillon O."/>
            <person name="Montanini B."/>
            <person name="Morin E."/>
            <person name="Noel B."/>
            <person name="Percudani R."/>
            <person name="Porcel B."/>
            <person name="Rubini A."/>
            <person name="Amicucci A."/>
            <person name="Amselem J."/>
            <person name="Anthouard V."/>
            <person name="Arcioni S."/>
            <person name="Artiguenave F."/>
            <person name="Aury J.M."/>
            <person name="Ballario P."/>
            <person name="Bolchi A."/>
            <person name="Brenna A."/>
            <person name="Brun A."/>
            <person name="Buee M."/>
            <person name="Cantarel B."/>
            <person name="Chevalier G."/>
            <person name="Couloux A."/>
            <person name="Da Silva C."/>
            <person name="Denoeud F."/>
            <person name="Duplessis S."/>
            <person name="Ghignone S."/>
            <person name="Hilselberger B."/>
            <person name="Iotti M."/>
            <person name="Marcais B."/>
            <person name="Mello A."/>
            <person name="Miranda M."/>
            <person name="Pacioni G."/>
            <person name="Quesneville H."/>
            <person name="Riccioni C."/>
            <person name="Ruotolo R."/>
            <person name="Splivallo R."/>
            <person name="Stocchi V."/>
            <person name="Tisserant E."/>
            <person name="Viscomi A.R."/>
            <person name="Zambonelli A."/>
            <person name="Zampieri E."/>
            <person name="Henrissat B."/>
            <person name="Lebrun M.H."/>
            <person name="Paolocci F."/>
            <person name="Bonfante P."/>
            <person name="Ottonello S."/>
            <person name="Wincker P."/>
        </authorList>
    </citation>
    <scope>NUCLEOTIDE SEQUENCE [LARGE SCALE GENOMIC DNA]</scope>
    <source>
        <strain evidence="2 3">Mel28</strain>
    </source>
</reference>
<evidence type="ECO:0000313" key="2">
    <source>
        <dbReference type="EMBL" id="CAZ82953.1"/>
    </source>
</evidence>
<proteinExistence type="predicted"/>
<organism evidence="2 3">
    <name type="scientific">Tuber melanosporum (strain Mel28)</name>
    <name type="common">Perigord black truffle</name>
    <dbReference type="NCBI Taxonomy" id="656061"/>
    <lineage>
        <taxon>Eukaryota</taxon>
        <taxon>Fungi</taxon>
        <taxon>Dikarya</taxon>
        <taxon>Ascomycota</taxon>
        <taxon>Pezizomycotina</taxon>
        <taxon>Pezizomycetes</taxon>
        <taxon>Pezizales</taxon>
        <taxon>Tuberaceae</taxon>
        <taxon>Tuber</taxon>
    </lineage>
</organism>